<keyword evidence="3 9" id="KW-0489">Methyltransferase</keyword>
<dbReference type="Pfam" id="PF01728">
    <property type="entry name" value="FtsJ"/>
    <property type="match status" value="1"/>
</dbReference>
<keyword evidence="4 9" id="KW-0808">Transferase</keyword>
<comment type="similarity">
    <text evidence="1">Belongs to the class I-like SAM-binding methyltransferase superfamily. RNA methyltransferase RlmE family.</text>
</comment>
<dbReference type="InterPro" id="IPR029063">
    <property type="entry name" value="SAM-dependent_MTases_sf"/>
</dbReference>
<evidence type="ECO:0000256" key="5">
    <source>
        <dbReference type="ARBA" id="ARBA00022691"/>
    </source>
</evidence>
<organism evidence="9 10">
    <name type="scientific">Ascoidea rubescens DSM 1968</name>
    <dbReference type="NCBI Taxonomy" id="1344418"/>
    <lineage>
        <taxon>Eukaryota</taxon>
        <taxon>Fungi</taxon>
        <taxon>Dikarya</taxon>
        <taxon>Ascomycota</taxon>
        <taxon>Saccharomycotina</taxon>
        <taxon>Saccharomycetes</taxon>
        <taxon>Ascoideaceae</taxon>
        <taxon>Ascoidea</taxon>
    </lineage>
</organism>
<name>A0A1D2VPU7_9ASCO</name>
<dbReference type="PANTHER" id="PTHR10920:SF18">
    <property type="entry name" value="RRNA METHYLTRANSFERASE 2, MITOCHONDRIAL"/>
    <property type="match status" value="1"/>
</dbReference>
<dbReference type="PIRSF" id="PIRSF005461">
    <property type="entry name" value="23S_rRNA_mtase"/>
    <property type="match status" value="1"/>
</dbReference>
<evidence type="ECO:0000256" key="7">
    <source>
        <dbReference type="PIRSR" id="PIRSR005461-1"/>
    </source>
</evidence>
<dbReference type="STRING" id="1344418.A0A1D2VPU7"/>
<evidence type="ECO:0000256" key="6">
    <source>
        <dbReference type="ARBA" id="ARBA00041184"/>
    </source>
</evidence>
<dbReference type="EMBL" id="KV454475">
    <property type="protein sequence ID" value="ODV63631.1"/>
    <property type="molecule type" value="Genomic_DNA"/>
</dbReference>
<evidence type="ECO:0000256" key="2">
    <source>
        <dbReference type="ARBA" id="ARBA00022552"/>
    </source>
</evidence>
<dbReference type="AlphaFoldDB" id="A0A1D2VPU7"/>
<accession>A0A1D2VPU7</accession>
<evidence type="ECO:0000313" key="9">
    <source>
        <dbReference type="EMBL" id="ODV63631.1"/>
    </source>
</evidence>
<dbReference type="PANTHER" id="PTHR10920">
    <property type="entry name" value="RIBOSOMAL RNA METHYLTRANSFERASE"/>
    <property type="match status" value="1"/>
</dbReference>
<dbReference type="FunCoup" id="A0A1D2VPU7">
    <property type="interactions" value="14"/>
</dbReference>
<dbReference type="InterPro" id="IPR015507">
    <property type="entry name" value="rRNA-MeTfrase_E"/>
</dbReference>
<feature type="active site" description="Proton acceptor" evidence="7">
    <location>
        <position position="211"/>
    </location>
</feature>
<dbReference type="SUPFAM" id="SSF53335">
    <property type="entry name" value="S-adenosyl-L-methionine-dependent methyltransferases"/>
    <property type="match status" value="1"/>
</dbReference>
<proteinExistence type="inferred from homology"/>
<dbReference type="InterPro" id="IPR002877">
    <property type="entry name" value="RNA_MeTrfase_FtsJ_dom"/>
</dbReference>
<evidence type="ECO:0000313" key="10">
    <source>
        <dbReference type="Proteomes" id="UP000095038"/>
    </source>
</evidence>
<dbReference type="HAMAP" id="MF_01547">
    <property type="entry name" value="RNA_methyltr_E"/>
    <property type="match status" value="1"/>
</dbReference>
<gene>
    <name evidence="9" type="ORF">ASCRUDRAFT_73438</name>
</gene>
<dbReference type="GO" id="GO:0008650">
    <property type="term" value="F:rRNA (uridine-2'-O-)-methyltransferase activity"/>
    <property type="evidence" value="ECO:0007669"/>
    <property type="project" value="TreeGrafter"/>
</dbReference>
<keyword evidence="2" id="KW-0698">rRNA processing</keyword>
<dbReference type="Gene3D" id="3.40.50.150">
    <property type="entry name" value="Vaccinia Virus protein VP39"/>
    <property type="match status" value="1"/>
</dbReference>
<reference evidence="10" key="1">
    <citation type="submission" date="2016-05" db="EMBL/GenBank/DDBJ databases">
        <title>Comparative genomics of biotechnologically important yeasts.</title>
        <authorList>
            <consortium name="DOE Joint Genome Institute"/>
            <person name="Riley R."/>
            <person name="Haridas S."/>
            <person name="Wolfe K.H."/>
            <person name="Lopes M.R."/>
            <person name="Hittinger C.T."/>
            <person name="Goker M."/>
            <person name="Salamov A."/>
            <person name="Wisecaver J."/>
            <person name="Long T.M."/>
            <person name="Aerts A.L."/>
            <person name="Barry K."/>
            <person name="Choi C."/>
            <person name="Clum A."/>
            <person name="Coughlan A.Y."/>
            <person name="Deshpande S."/>
            <person name="Douglass A.P."/>
            <person name="Hanson S.J."/>
            <person name="Klenk H.-P."/>
            <person name="Labutti K."/>
            <person name="Lapidus A."/>
            <person name="Lindquist E."/>
            <person name="Lipzen A."/>
            <person name="Meier-Kolthoff J.P."/>
            <person name="Ohm R.A."/>
            <person name="Otillar R.P."/>
            <person name="Pangilinan J."/>
            <person name="Peng Y."/>
            <person name="Rokas A."/>
            <person name="Rosa C.A."/>
            <person name="Scheuner C."/>
            <person name="Sibirny A.A."/>
            <person name="Slot J.C."/>
            <person name="Stielow J.B."/>
            <person name="Sun H."/>
            <person name="Kurtzman C.P."/>
            <person name="Blackwell M."/>
            <person name="Grigoriev I.V."/>
            <person name="Jeffries T.W."/>
        </authorList>
    </citation>
    <scope>NUCLEOTIDE SEQUENCE [LARGE SCALE GENOMIC DNA]</scope>
    <source>
        <strain evidence="10">DSM 1968</strain>
    </source>
</reference>
<dbReference type="InParanoid" id="A0A1D2VPU7"/>
<dbReference type="Proteomes" id="UP000095038">
    <property type="component" value="Unassembled WGS sequence"/>
</dbReference>
<keyword evidence="10" id="KW-1185">Reference proteome</keyword>
<evidence type="ECO:0000256" key="3">
    <source>
        <dbReference type="ARBA" id="ARBA00022603"/>
    </source>
</evidence>
<dbReference type="RefSeq" id="XP_020049938.1">
    <property type="nucleotide sequence ID" value="XM_020192291.1"/>
</dbReference>
<keyword evidence="5 7" id="KW-0949">S-adenosyl-L-methionine</keyword>
<dbReference type="GO" id="GO:0005739">
    <property type="term" value="C:mitochondrion"/>
    <property type="evidence" value="ECO:0007669"/>
    <property type="project" value="TreeGrafter"/>
</dbReference>
<evidence type="ECO:0000256" key="4">
    <source>
        <dbReference type="ARBA" id="ARBA00022679"/>
    </source>
</evidence>
<dbReference type="InterPro" id="IPR050082">
    <property type="entry name" value="RNA_methyltr_RlmE"/>
</dbReference>
<dbReference type="OrthoDB" id="20105at2759"/>
<feature type="domain" description="Ribosomal RNA methyltransferase FtsJ" evidence="8">
    <location>
        <begin position="52"/>
        <end position="254"/>
    </location>
</feature>
<dbReference type="GeneID" id="30965927"/>
<evidence type="ECO:0000256" key="1">
    <source>
        <dbReference type="ARBA" id="ARBA00009258"/>
    </source>
</evidence>
<protein>
    <recommendedName>
        <fullName evidence="6">rRNA methyltransferase 2, mitochondrial</fullName>
    </recommendedName>
</protein>
<evidence type="ECO:0000259" key="8">
    <source>
        <dbReference type="Pfam" id="PF01728"/>
    </source>
</evidence>
<sequence length="270" mass="30682">MSTIYSRSISSYSFLSKNFVRNYNSNKSSSSTRWINRAKNDYYAKQAQKNDYRSRAAFKLEQINDKFRFFQKGQNVVDLGFAPGAWSQVAALKTSNGRILGVDILPCSPPPNVSAVQGDILSQRTHKAIRDFFSNFGNSSTKQVQTTDHKTASEQSRESMVGYPIDVVLSDMMANTSGIPFKDHLNSMELCEAALVVAIDLLKPNGTFVCKFFSGKEDQVLEKRFRKVFKTVQRFKPEACRSESKELYFVCLKKRNAEFNKTEIFQSTDK</sequence>